<keyword evidence="5" id="KW-1185">Reference proteome</keyword>
<dbReference type="InterPro" id="IPR001206">
    <property type="entry name" value="Diacylglycerol_kinase_cat_dom"/>
</dbReference>
<dbReference type="InterPro" id="IPR016064">
    <property type="entry name" value="NAD/diacylglycerol_kinase_sf"/>
</dbReference>
<name>A0ABR7LY78_9ACTN</name>
<keyword evidence="4" id="KW-0418">Kinase</keyword>
<evidence type="ECO:0000256" key="1">
    <source>
        <dbReference type="ARBA" id="ARBA00001946"/>
    </source>
</evidence>
<protein>
    <submittedName>
        <fullName evidence="4">Diacylglycerol kinase family lipid kinase</fullName>
    </submittedName>
</protein>
<gene>
    <name evidence="4" type="ORF">HKK74_30545</name>
</gene>
<accession>A0ABR7LY78</accession>
<dbReference type="InterPro" id="IPR017438">
    <property type="entry name" value="ATP-NAD_kinase_N"/>
</dbReference>
<reference evidence="4 5" key="1">
    <citation type="submission" date="2020-06" db="EMBL/GenBank/DDBJ databases">
        <title>Actinomadura xiongansis sp. nov., isolated from soil of Baiyangdian.</title>
        <authorList>
            <person name="Zhang X."/>
        </authorList>
    </citation>
    <scope>NUCLEOTIDE SEQUENCE [LARGE SCALE GENOMIC DNA]</scope>
    <source>
        <strain evidence="4 5">HBUM206468</strain>
    </source>
</reference>
<evidence type="ECO:0000256" key="2">
    <source>
        <dbReference type="ARBA" id="ARBA00005983"/>
    </source>
</evidence>
<keyword evidence="4" id="KW-0808">Transferase</keyword>
<dbReference type="InterPro" id="IPR050187">
    <property type="entry name" value="Lipid_Phosphate_FormReg"/>
</dbReference>
<dbReference type="Gene3D" id="2.60.200.40">
    <property type="match status" value="1"/>
</dbReference>
<feature type="domain" description="DAGKc" evidence="3">
    <location>
        <begin position="1"/>
        <end position="135"/>
    </location>
</feature>
<dbReference type="SMART" id="SM00046">
    <property type="entry name" value="DAGKc"/>
    <property type="match status" value="1"/>
</dbReference>
<dbReference type="SUPFAM" id="SSF111331">
    <property type="entry name" value="NAD kinase/diacylglycerol kinase-like"/>
    <property type="match status" value="1"/>
</dbReference>
<dbReference type="EMBL" id="JABVEC010000032">
    <property type="protein sequence ID" value="MBC6469801.1"/>
    <property type="molecule type" value="Genomic_DNA"/>
</dbReference>
<dbReference type="PANTHER" id="PTHR12358:SF106">
    <property type="entry name" value="LIPID KINASE YEGS"/>
    <property type="match status" value="1"/>
</dbReference>
<dbReference type="PROSITE" id="PS50146">
    <property type="entry name" value="DAGK"/>
    <property type="match status" value="1"/>
</dbReference>
<evidence type="ECO:0000259" key="3">
    <source>
        <dbReference type="PROSITE" id="PS50146"/>
    </source>
</evidence>
<dbReference type="Proteomes" id="UP000805614">
    <property type="component" value="Unassembled WGS sequence"/>
</dbReference>
<evidence type="ECO:0000313" key="4">
    <source>
        <dbReference type="EMBL" id="MBC6469801.1"/>
    </source>
</evidence>
<dbReference type="Gene3D" id="3.40.50.10330">
    <property type="entry name" value="Probable inorganic polyphosphate/atp-NAD kinase, domain 1"/>
    <property type="match status" value="1"/>
</dbReference>
<comment type="similarity">
    <text evidence="2">Belongs to the diacylglycerol/lipid kinase family.</text>
</comment>
<dbReference type="Pfam" id="PF00781">
    <property type="entry name" value="DAGK_cat"/>
    <property type="match status" value="1"/>
</dbReference>
<evidence type="ECO:0000313" key="5">
    <source>
        <dbReference type="Proteomes" id="UP000805614"/>
    </source>
</evidence>
<dbReference type="GO" id="GO:0016301">
    <property type="term" value="F:kinase activity"/>
    <property type="evidence" value="ECO:0007669"/>
    <property type="project" value="UniProtKB-KW"/>
</dbReference>
<proteinExistence type="inferred from homology"/>
<comment type="cofactor">
    <cofactor evidence="1">
        <name>Mg(2+)</name>
        <dbReference type="ChEBI" id="CHEBI:18420"/>
    </cofactor>
</comment>
<dbReference type="PANTHER" id="PTHR12358">
    <property type="entry name" value="SPHINGOSINE KINASE"/>
    <property type="match status" value="1"/>
</dbReference>
<sequence>MRAMLIANPKATSASRRARDLFVRAFSGELNLEIATTGHRGHATQLARKALDEQYDLVIALGGDGTINEAVNGLLTHGPSPDLPALAVLPSGSANVFARALGLPNDPHRSAKHILTALRTDSHRNVGLGLADDRYFTFSGGVGLDAEVVRVVEALRLSGARAYPTLYLRTLLRQFFAVTDRRRPALTVECPGLPPVSDLFLAVVSNTAPWTYLGPFPINPSPLSGFDSGLAVFGARSLDVRPVLHVIGQMMLPHTTPRRGGGGVSLHDATEVTIRSSRPIAFQLDGDYLGEREEVVFRSVPNALRIVV</sequence>
<organism evidence="4 5">
    <name type="scientific">Actinomadura alba</name>
    <dbReference type="NCBI Taxonomy" id="406431"/>
    <lineage>
        <taxon>Bacteria</taxon>
        <taxon>Bacillati</taxon>
        <taxon>Actinomycetota</taxon>
        <taxon>Actinomycetes</taxon>
        <taxon>Streptosporangiales</taxon>
        <taxon>Thermomonosporaceae</taxon>
        <taxon>Actinomadura</taxon>
    </lineage>
</organism>
<comment type="caution">
    <text evidence="4">The sequence shown here is derived from an EMBL/GenBank/DDBJ whole genome shotgun (WGS) entry which is preliminary data.</text>
</comment>